<dbReference type="Proteomes" id="UP001497382">
    <property type="component" value="Unassembled WGS sequence"/>
</dbReference>
<protein>
    <submittedName>
        <fullName evidence="2">Uncharacterized protein</fullName>
    </submittedName>
</protein>
<comment type="caution">
    <text evidence="2">The sequence shown here is derived from an EMBL/GenBank/DDBJ whole genome shotgun (WGS) entry which is preliminary data.</text>
</comment>
<evidence type="ECO:0000256" key="1">
    <source>
        <dbReference type="SAM" id="Phobius"/>
    </source>
</evidence>
<keyword evidence="1" id="KW-1133">Transmembrane helix</keyword>
<keyword evidence="1" id="KW-0812">Transmembrane</keyword>
<sequence>MKCKTKSSKPLALRPRLKTKLFFSTYTSNCLYATKVLWFNAYLNNYTRRCLNHTGLDQ</sequence>
<accession>A0AAV1ZTQ4</accession>
<name>A0AAV1ZTQ4_9ARAC</name>
<feature type="transmembrane region" description="Helical" evidence="1">
    <location>
        <begin position="21"/>
        <end position="43"/>
    </location>
</feature>
<evidence type="ECO:0000313" key="3">
    <source>
        <dbReference type="Proteomes" id="UP001497382"/>
    </source>
</evidence>
<proteinExistence type="predicted"/>
<gene>
    <name evidence="2" type="ORF">LARSCL_LOCUS7963</name>
</gene>
<organism evidence="2 3">
    <name type="scientific">Larinioides sclopetarius</name>
    <dbReference type="NCBI Taxonomy" id="280406"/>
    <lineage>
        <taxon>Eukaryota</taxon>
        <taxon>Metazoa</taxon>
        <taxon>Ecdysozoa</taxon>
        <taxon>Arthropoda</taxon>
        <taxon>Chelicerata</taxon>
        <taxon>Arachnida</taxon>
        <taxon>Araneae</taxon>
        <taxon>Araneomorphae</taxon>
        <taxon>Entelegynae</taxon>
        <taxon>Araneoidea</taxon>
        <taxon>Araneidae</taxon>
        <taxon>Larinioides</taxon>
    </lineage>
</organism>
<reference evidence="2 3" key="1">
    <citation type="submission" date="2024-04" db="EMBL/GenBank/DDBJ databases">
        <authorList>
            <person name="Rising A."/>
            <person name="Reimegard J."/>
            <person name="Sonavane S."/>
            <person name="Akerstrom W."/>
            <person name="Nylinder S."/>
            <person name="Hedman E."/>
            <person name="Kallberg Y."/>
        </authorList>
    </citation>
    <scope>NUCLEOTIDE SEQUENCE [LARGE SCALE GENOMIC DNA]</scope>
</reference>
<dbReference type="AlphaFoldDB" id="A0AAV1ZTQ4"/>
<evidence type="ECO:0000313" key="2">
    <source>
        <dbReference type="EMBL" id="CAL1275226.1"/>
    </source>
</evidence>
<keyword evidence="3" id="KW-1185">Reference proteome</keyword>
<dbReference type="EMBL" id="CAXIEN010000083">
    <property type="protein sequence ID" value="CAL1275226.1"/>
    <property type="molecule type" value="Genomic_DNA"/>
</dbReference>
<keyword evidence="1" id="KW-0472">Membrane</keyword>